<evidence type="ECO:0000259" key="5">
    <source>
        <dbReference type="Pfam" id="PF07317"/>
    </source>
</evidence>
<evidence type="ECO:0000256" key="2">
    <source>
        <dbReference type="ARBA" id="ARBA00022741"/>
    </source>
</evidence>
<keyword evidence="1" id="KW-0973">c-di-GMP</keyword>
<feature type="domain" description="PilZ" evidence="4">
    <location>
        <begin position="122"/>
        <end position="232"/>
    </location>
</feature>
<gene>
    <name evidence="6" type="ORF">GCM10009083_06540</name>
</gene>
<dbReference type="Gene3D" id="2.40.10.220">
    <property type="entry name" value="predicted glycosyltransferase like domains"/>
    <property type="match status" value="1"/>
</dbReference>
<evidence type="ECO:0000313" key="7">
    <source>
        <dbReference type="Proteomes" id="UP000633263"/>
    </source>
</evidence>
<dbReference type="Gene3D" id="2.30.110.10">
    <property type="entry name" value="Electron Transport, Fmn-binding Protein, Chain A"/>
    <property type="match status" value="1"/>
</dbReference>
<evidence type="ECO:0000256" key="1">
    <source>
        <dbReference type="ARBA" id="ARBA00022636"/>
    </source>
</evidence>
<proteinExistence type="predicted"/>
<dbReference type="InterPro" id="IPR012349">
    <property type="entry name" value="Split_barrel_FMN-bd"/>
</dbReference>
<evidence type="ECO:0000313" key="6">
    <source>
        <dbReference type="EMBL" id="GGI92706.1"/>
    </source>
</evidence>
<dbReference type="Proteomes" id="UP000633263">
    <property type="component" value="Unassembled WGS sequence"/>
</dbReference>
<dbReference type="Pfam" id="PF07238">
    <property type="entry name" value="PilZ"/>
    <property type="match status" value="1"/>
</dbReference>
<evidence type="ECO:0008006" key="8">
    <source>
        <dbReference type="Google" id="ProtNLM"/>
    </source>
</evidence>
<keyword evidence="2" id="KW-0547">Nucleotide-binding</keyword>
<evidence type="ECO:0000259" key="4">
    <source>
        <dbReference type="Pfam" id="PF07238"/>
    </source>
</evidence>
<accession>A0ABQ2CKP5</accession>
<dbReference type="InterPro" id="IPR009875">
    <property type="entry name" value="PilZ_domain"/>
</dbReference>
<name>A0ABQ2CKP5_9GAMM</name>
<protein>
    <recommendedName>
        <fullName evidence="8">Pilus assembly protein PilZ</fullName>
    </recommendedName>
</protein>
<evidence type="ECO:0000256" key="3">
    <source>
        <dbReference type="ARBA" id="ARBA00023143"/>
    </source>
</evidence>
<sequence>MLTEHRPGPQPPREVTAPLEIQSLLKSLQNARTPLEIRFEGRTQIFQSFLVAIDPQAGTLCIDELIPSVGEKWIDQGEPFRIDGWQDGVHMRWHCASGTRVELEDGAPAFVASLPTQLTYHQRRGAFRAQVHRSIETSLELIQSGEARSHTGELLDISATGCKVRMAGNLVATLQPGGRYEQSQLQLDAEQRFPVNVEIRHRQYFEERDETHVGVHFHQPATPAQRQIDRFVTHLQSEARRLAARDDLF</sequence>
<keyword evidence="7" id="KW-1185">Reference proteome</keyword>
<organism evidence="6 7">
    <name type="scientific">Halopseudomonas pertucinogena</name>
    <dbReference type="NCBI Taxonomy" id="86175"/>
    <lineage>
        <taxon>Bacteria</taxon>
        <taxon>Pseudomonadati</taxon>
        <taxon>Pseudomonadota</taxon>
        <taxon>Gammaproteobacteria</taxon>
        <taxon>Pseudomonadales</taxon>
        <taxon>Pseudomonadaceae</taxon>
        <taxon>Halopseudomonas</taxon>
    </lineage>
</organism>
<dbReference type="Pfam" id="PF07317">
    <property type="entry name" value="PilZN"/>
    <property type="match status" value="1"/>
</dbReference>
<dbReference type="InterPro" id="IPR009926">
    <property type="entry name" value="T3SS_YcgR_PilZN"/>
</dbReference>
<dbReference type="SUPFAM" id="SSF141371">
    <property type="entry name" value="PilZ domain-like"/>
    <property type="match status" value="1"/>
</dbReference>
<dbReference type="RefSeq" id="WP_188635141.1">
    <property type="nucleotide sequence ID" value="NZ_BMNN01000001.1"/>
</dbReference>
<feature type="domain" description="Type III secretion system flagellar brake protein YcgR PilZN" evidence="5">
    <location>
        <begin position="15"/>
        <end position="119"/>
    </location>
</feature>
<dbReference type="EMBL" id="BMNN01000001">
    <property type="protein sequence ID" value="GGI92706.1"/>
    <property type="molecule type" value="Genomic_DNA"/>
</dbReference>
<comment type="caution">
    <text evidence="6">The sequence shown here is derived from an EMBL/GenBank/DDBJ whole genome shotgun (WGS) entry which is preliminary data.</text>
</comment>
<keyword evidence="3" id="KW-0975">Bacterial flagellum</keyword>
<reference evidence="7" key="1">
    <citation type="journal article" date="2019" name="Int. J. Syst. Evol. Microbiol.">
        <title>The Global Catalogue of Microorganisms (GCM) 10K type strain sequencing project: providing services to taxonomists for standard genome sequencing and annotation.</title>
        <authorList>
            <consortium name="The Broad Institute Genomics Platform"/>
            <consortium name="The Broad Institute Genome Sequencing Center for Infectious Disease"/>
            <person name="Wu L."/>
            <person name="Ma J."/>
        </authorList>
    </citation>
    <scope>NUCLEOTIDE SEQUENCE [LARGE SCALE GENOMIC DNA]</scope>
    <source>
        <strain evidence="7">JCM 11590</strain>
    </source>
</reference>